<dbReference type="OrthoDB" id="9811073at2"/>
<dbReference type="AlphaFoldDB" id="A0A1H4CJE3"/>
<organism evidence="1 2">
    <name type="scientific">Arachidicoccus rhizosphaerae</name>
    <dbReference type="NCBI Taxonomy" id="551991"/>
    <lineage>
        <taxon>Bacteria</taxon>
        <taxon>Pseudomonadati</taxon>
        <taxon>Bacteroidota</taxon>
        <taxon>Chitinophagia</taxon>
        <taxon>Chitinophagales</taxon>
        <taxon>Chitinophagaceae</taxon>
        <taxon>Arachidicoccus</taxon>
    </lineage>
</organism>
<dbReference type="GO" id="GO:0006261">
    <property type="term" value="P:DNA-templated DNA replication"/>
    <property type="evidence" value="ECO:0007669"/>
    <property type="project" value="TreeGrafter"/>
</dbReference>
<keyword evidence="2" id="KW-1185">Reference proteome</keyword>
<dbReference type="Proteomes" id="UP000199041">
    <property type="component" value="Unassembled WGS sequence"/>
</dbReference>
<protein>
    <submittedName>
        <fullName evidence="1">DNA polymerase-3 subunit delta</fullName>
    </submittedName>
</protein>
<dbReference type="Gene3D" id="3.40.50.300">
    <property type="entry name" value="P-loop containing nucleotide triphosphate hydrolases"/>
    <property type="match status" value="1"/>
</dbReference>
<dbReference type="InterPro" id="IPR027417">
    <property type="entry name" value="P-loop_NTPase"/>
</dbReference>
<dbReference type="Pfam" id="PF13177">
    <property type="entry name" value="DNA_pol3_delta2"/>
    <property type="match status" value="1"/>
</dbReference>
<dbReference type="EMBL" id="FNQY01000032">
    <property type="protein sequence ID" value="SEA60545.1"/>
    <property type="molecule type" value="Genomic_DNA"/>
</dbReference>
<reference evidence="1 2" key="1">
    <citation type="submission" date="2016-10" db="EMBL/GenBank/DDBJ databases">
        <authorList>
            <person name="de Groot N.N."/>
        </authorList>
    </citation>
    <scope>NUCLEOTIDE SEQUENCE [LARGE SCALE GENOMIC DNA]</scope>
    <source>
        <strain evidence="1 2">Vu-144</strain>
    </source>
</reference>
<dbReference type="SUPFAM" id="SSF52540">
    <property type="entry name" value="P-loop containing nucleoside triphosphate hydrolases"/>
    <property type="match status" value="1"/>
</dbReference>
<name>A0A1H4CJE3_9BACT</name>
<proteinExistence type="predicted"/>
<dbReference type="InterPro" id="IPR050238">
    <property type="entry name" value="DNA_Rep/Repair_Clamp_Loader"/>
</dbReference>
<dbReference type="RefSeq" id="WP_091401116.1">
    <property type="nucleotide sequence ID" value="NZ_FNQY01000032.1"/>
</dbReference>
<evidence type="ECO:0000313" key="1">
    <source>
        <dbReference type="EMBL" id="SEA60545.1"/>
    </source>
</evidence>
<accession>A0A1H4CJE3</accession>
<gene>
    <name evidence="1" type="ORF">SAMN05192529_13227</name>
</gene>
<evidence type="ECO:0000313" key="2">
    <source>
        <dbReference type="Proteomes" id="UP000199041"/>
    </source>
</evidence>
<dbReference type="PANTHER" id="PTHR11669">
    <property type="entry name" value="REPLICATION FACTOR C / DNA POLYMERASE III GAMMA-TAU SUBUNIT"/>
    <property type="match status" value="1"/>
</dbReference>
<dbReference type="STRING" id="551991.SAMN05192529_13227"/>
<dbReference type="PANTHER" id="PTHR11669:SF8">
    <property type="entry name" value="DNA POLYMERASE III SUBUNIT DELTA"/>
    <property type="match status" value="1"/>
</dbReference>
<sequence>MQFKDIIGQQDTKKQLVEMVNRNRLSHALFFLGKEGTGALPLAMAFAQYILCENKTEGESCGNCPSCKKASGLVHPDIHFSFPVIPKKPGDKPISSDYLPEFREFIKGFPYGNVYDWLQSIQAENKQGNITTEECNDIFRKLSLKSYEGEYKILIQWMPEYLGNSGNKLLKLIEEPPEKTLFILVAENEEKVLGTILSRTQLVKVPMLDNQQVAAALEQKAGLSADEALQLAALSGGNYREAIQLSSHNGEDWQSYLRDWLNAVMQGNNIQLVKWIDEVAKLGRENQKQFLYYFNHLLGQSIRLRILGTENFPISEKDKDFALRINKIASVSQQEVIVEELDKAAYYIERNANAKMLFHALSIKLRYIIKQKSLILAG</sequence>